<proteinExistence type="inferred from homology"/>
<comment type="similarity">
    <text evidence="5">Belongs to the 4-toluene sulfonate uptake permease (TSUP) (TC 2.A.102) family.</text>
</comment>
<feature type="transmembrane region" description="Helical" evidence="5">
    <location>
        <begin position="143"/>
        <end position="169"/>
    </location>
</feature>
<accession>A0A2M8VZ27</accession>
<keyword evidence="3 5" id="KW-1133">Transmembrane helix</keyword>
<comment type="subcellular location">
    <subcellularLocation>
        <location evidence="5">Cell membrane</location>
        <topology evidence="5">Multi-pass membrane protein</topology>
    </subcellularLocation>
    <subcellularLocation>
        <location evidence="1">Membrane</location>
        <topology evidence="1">Multi-pass membrane protein</topology>
    </subcellularLocation>
</comment>
<dbReference type="EMBL" id="PGTX01000001">
    <property type="protein sequence ID" value="PJI83112.1"/>
    <property type="molecule type" value="Genomic_DNA"/>
</dbReference>
<feature type="transmembrane region" description="Helical" evidence="5">
    <location>
        <begin position="248"/>
        <end position="266"/>
    </location>
</feature>
<dbReference type="InterPro" id="IPR002781">
    <property type="entry name" value="TM_pro_TauE-like"/>
</dbReference>
<dbReference type="InterPro" id="IPR051598">
    <property type="entry name" value="TSUP/Inactive_protease-like"/>
</dbReference>
<dbReference type="AlphaFoldDB" id="A0A2M8VZ27"/>
<evidence type="ECO:0000256" key="1">
    <source>
        <dbReference type="ARBA" id="ARBA00004141"/>
    </source>
</evidence>
<feature type="transmembrane region" description="Helical" evidence="5">
    <location>
        <begin position="105"/>
        <end position="123"/>
    </location>
</feature>
<comment type="caution">
    <text evidence="6">The sequence shown here is derived from an EMBL/GenBank/DDBJ whole genome shotgun (WGS) entry which is preliminary data.</text>
</comment>
<feature type="transmembrane region" description="Helical" evidence="5">
    <location>
        <begin position="216"/>
        <end position="236"/>
    </location>
</feature>
<evidence type="ECO:0000256" key="5">
    <source>
        <dbReference type="RuleBase" id="RU363041"/>
    </source>
</evidence>
<feature type="transmembrane region" description="Helical" evidence="5">
    <location>
        <begin position="175"/>
        <end position="204"/>
    </location>
</feature>
<evidence type="ECO:0000313" key="7">
    <source>
        <dbReference type="Proteomes" id="UP000229366"/>
    </source>
</evidence>
<keyword evidence="7" id="KW-1185">Reference proteome</keyword>
<name>A0A2M8VZ27_9BURK</name>
<evidence type="ECO:0000256" key="2">
    <source>
        <dbReference type="ARBA" id="ARBA00022692"/>
    </source>
</evidence>
<dbReference type="PANTHER" id="PTHR43701">
    <property type="entry name" value="MEMBRANE TRANSPORTER PROTEIN MJ0441-RELATED"/>
    <property type="match status" value="1"/>
</dbReference>
<evidence type="ECO:0000256" key="3">
    <source>
        <dbReference type="ARBA" id="ARBA00022989"/>
    </source>
</evidence>
<keyword evidence="4 5" id="KW-0472">Membrane</keyword>
<evidence type="ECO:0000313" key="6">
    <source>
        <dbReference type="EMBL" id="PJI83112.1"/>
    </source>
</evidence>
<keyword evidence="2 5" id="KW-0812">Transmembrane</keyword>
<dbReference type="Pfam" id="PF01925">
    <property type="entry name" value="TauE"/>
    <property type="match status" value="1"/>
</dbReference>
<dbReference type="GO" id="GO:0005886">
    <property type="term" value="C:plasma membrane"/>
    <property type="evidence" value="ECO:0007669"/>
    <property type="project" value="UniProtKB-SubCell"/>
</dbReference>
<gene>
    <name evidence="6" type="ORF">B0G85_0504</name>
</gene>
<sequence length="267" mass="28082">MHYFVFSIIGIATGFLMAIFGIGGGAFIVPALDVAFLIVPNLSHPPFQLIVIGSLCTIVIGSLPRAIKVVSGHQSERTTATILILNALPFILLGSFLATQLTDNILRLGFSVTIAAIGIWTLIGKSPTIKNSESIQKYSPCKLVVVGAISGISSALFGLGGATLLMPLLTMWVGLPISLCVDISILFVSVTSIVSLVTLSSAWIGVHGANSITPEIITLILILGISAAITQIIAAGKLVKMNNQLRQKLLGGYLIILSLWVIARALI</sequence>
<protein>
    <recommendedName>
        <fullName evidence="5">Probable membrane transporter protein</fullName>
    </recommendedName>
</protein>
<dbReference type="RefSeq" id="WP_100378848.1">
    <property type="nucleotide sequence ID" value="NZ_CBCSBW010000001.1"/>
</dbReference>
<reference evidence="6 7" key="1">
    <citation type="submission" date="2017-11" db="EMBL/GenBank/DDBJ databases">
        <title>Genomic Encyclopedia of Type Strains, Phase III (KMG-III): the genomes of soil and plant-associated and newly described type strains.</title>
        <authorList>
            <person name="Whitman W."/>
        </authorList>
    </citation>
    <scope>NUCLEOTIDE SEQUENCE [LARGE SCALE GENOMIC DNA]</scope>
    <source>
        <strain evidence="6 7">UB-Domo-W1</strain>
    </source>
</reference>
<feature type="transmembrane region" description="Helical" evidence="5">
    <location>
        <begin position="79"/>
        <end position="99"/>
    </location>
</feature>
<dbReference type="PANTHER" id="PTHR43701:SF2">
    <property type="entry name" value="MEMBRANE TRANSPORTER PROTEIN YJNA-RELATED"/>
    <property type="match status" value="1"/>
</dbReference>
<organism evidence="6 7">
    <name type="scientific">Polynucleobacter brandtiae</name>
    <dbReference type="NCBI Taxonomy" id="1938816"/>
    <lineage>
        <taxon>Bacteria</taxon>
        <taxon>Pseudomonadati</taxon>
        <taxon>Pseudomonadota</taxon>
        <taxon>Betaproteobacteria</taxon>
        <taxon>Burkholderiales</taxon>
        <taxon>Burkholderiaceae</taxon>
        <taxon>Polynucleobacter</taxon>
    </lineage>
</organism>
<evidence type="ECO:0000256" key="4">
    <source>
        <dbReference type="ARBA" id="ARBA00023136"/>
    </source>
</evidence>
<feature type="transmembrane region" description="Helical" evidence="5">
    <location>
        <begin position="49"/>
        <end position="67"/>
    </location>
</feature>
<keyword evidence="5" id="KW-1003">Cell membrane</keyword>
<feature type="transmembrane region" description="Helical" evidence="5">
    <location>
        <begin position="7"/>
        <end position="29"/>
    </location>
</feature>
<dbReference type="Proteomes" id="UP000229366">
    <property type="component" value="Unassembled WGS sequence"/>
</dbReference>